<organism evidence="1 2">
    <name type="scientific">Antrihabitans cavernicola</name>
    <dbReference type="NCBI Taxonomy" id="2495913"/>
    <lineage>
        <taxon>Bacteria</taxon>
        <taxon>Bacillati</taxon>
        <taxon>Actinomycetota</taxon>
        <taxon>Actinomycetes</taxon>
        <taxon>Mycobacteriales</taxon>
        <taxon>Nocardiaceae</taxon>
        <taxon>Antrihabitans</taxon>
    </lineage>
</organism>
<dbReference type="OrthoDB" id="3537606at2"/>
<sequence>MADFKVVLDDLKLMANDFDQNSEVYRGLARQVSPPAADTGNGDVNAVLRSITEAFAVLHEKLATSIQNHADKLYDAHDSYQDREIDNRFLFDEIVEDL</sequence>
<dbReference type="AlphaFoldDB" id="A0A5A7SIV1"/>
<comment type="caution">
    <text evidence="1">The sequence shown here is derived from an EMBL/GenBank/DDBJ whole genome shotgun (WGS) entry which is preliminary data.</text>
</comment>
<keyword evidence="2" id="KW-1185">Reference proteome</keyword>
<gene>
    <name evidence="1" type="ORF">FOY51_00730</name>
</gene>
<reference evidence="1 2" key="1">
    <citation type="submission" date="2019-07" db="EMBL/GenBank/DDBJ databases">
        <title>Rhodococcus cavernicolus sp. nov., isolated from a cave.</title>
        <authorList>
            <person name="Lee S.D."/>
        </authorList>
    </citation>
    <scope>NUCLEOTIDE SEQUENCE [LARGE SCALE GENOMIC DNA]</scope>
    <source>
        <strain evidence="1 2">C1-24</strain>
    </source>
</reference>
<dbReference type="Pfam" id="PF19840">
    <property type="entry name" value="DUF6317"/>
    <property type="match status" value="1"/>
</dbReference>
<protein>
    <recommendedName>
        <fullName evidence="3">PE domain-containing protein</fullName>
    </recommendedName>
</protein>
<dbReference type="InterPro" id="IPR045558">
    <property type="entry name" value="DUF6317"/>
</dbReference>
<dbReference type="Proteomes" id="UP000322244">
    <property type="component" value="Unassembled WGS sequence"/>
</dbReference>
<accession>A0A5A7SIV1</accession>
<name>A0A5A7SIV1_9NOCA</name>
<dbReference type="RefSeq" id="WP_149428298.1">
    <property type="nucleotide sequence ID" value="NZ_VLNY01000001.1"/>
</dbReference>
<evidence type="ECO:0000313" key="1">
    <source>
        <dbReference type="EMBL" id="KAA0024523.1"/>
    </source>
</evidence>
<proteinExistence type="predicted"/>
<evidence type="ECO:0000313" key="2">
    <source>
        <dbReference type="Proteomes" id="UP000322244"/>
    </source>
</evidence>
<evidence type="ECO:0008006" key="3">
    <source>
        <dbReference type="Google" id="ProtNLM"/>
    </source>
</evidence>
<dbReference type="EMBL" id="VLNY01000001">
    <property type="protein sequence ID" value="KAA0024523.1"/>
    <property type="molecule type" value="Genomic_DNA"/>
</dbReference>